<dbReference type="NCBIfam" id="TIGR01496">
    <property type="entry name" value="DHPS"/>
    <property type="match status" value="1"/>
</dbReference>
<evidence type="ECO:0000256" key="8">
    <source>
        <dbReference type="ARBA" id="ARBA00022909"/>
    </source>
</evidence>
<dbReference type="PROSITE" id="PS00793">
    <property type="entry name" value="DHPS_2"/>
    <property type="match status" value="1"/>
</dbReference>
<dbReference type="SUPFAM" id="SSF51717">
    <property type="entry name" value="Dihydropteroate synthetase-like"/>
    <property type="match status" value="1"/>
</dbReference>
<keyword evidence="7" id="KW-0460">Magnesium</keyword>
<evidence type="ECO:0000256" key="5">
    <source>
        <dbReference type="ARBA" id="ARBA00022679"/>
    </source>
</evidence>
<dbReference type="EMBL" id="JASZZN010000023">
    <property type="protein sequence ID" value="MDM4018615.1"/>
    <property type="molecule type" value="Genomic_DNA"/>
</dbReference>
<evidence type="ECO:0000313" key="10">
    <source>
        <dbReference type="EMBL" id="MDM4018615.1"/>
    </source>
</evidence>
<dbReference type="Proteomes" id="UP001239462">
    <property type="component" value="Unassembled WGS sequence"/>
</dbReference>
<evidence type="ECO:0000313" key="11">
    <source>
        <dbReference type="Proteomes" id="UP001239462"/>
    </source>
</evidence>
<keyword evidence="11" id="KW-1185">Reference proteome</keyword>
<evidence type="ECO:0000256" key="7">
    <source>
        <dbReference type="ARBA" id="ARBA00022842"/>
    </source>
</evidence>
<dbReference type="PANTHER" id="PTHR20941">
    <property type="entry name" value="FOLATE SYNTHESIS PROTEINS"/>
    <property type="match status" value="1"/>
</dbReference>
<keyword evidence="8" id="KW-0289">Folate biosynthesis</keyword>
<reference evidence="10 11" key="1">
    <citation type="submission" date="2023-06" db="EMBL/GenBank/DDBJ databases">
        <title>Roseiconus lacunae JC819 isolated from Gulf of Mannar region, Tamil Nadu.</title>
        <authorList>
            <person name="Pk S."/>
            <person name="Ch S."/>
            <person name="Ch V.R."/>
        </authorList>
    </citation>
    <scope>NUCLEOTIDE SEQUENCE [LARGE SCALE GENOMIC DNA]</scope>
    <source>
        <strain evidence="10 11">JC819</strain>
    </source>
</reference>
<evidence type="ECO:0000256" key="2">
    <source>
        <dbReference type="ARBA" id="ARBA00001946"/>
    </source>
</evidence>
<dbReference type="PROSITE" id="PS50972">
    <property type="entry name" value="PTERIN_BINDING"/>
    <property type="match status" value="1"/>
</dbReference>
<feature type="domain" description="Pterin-binding" evidence="9">
    <location>
        <begin position="1"/>
        <end position="251"/>
    </location>
</feature>
<comment type="pathway">
    <text evidence="3">Cofactor biosynthesis; tetrahydrofolate biosynthesis; 7,8-dihydrofolate from 2-amino-4-hydroxy-6-hydroxymethyl-7,8-dihydropteridine diphosphate and 4-aminobenzoate: step 1/2.</text>
</comment>
<proteinExistence type="predicted"/>
<keyword evidence="6" id="KW-0479">Metal-binding</keyword>
<evidence type="ECO:0000256" key="6">
    <source>
        <dbReference type="ARBA" id="ARBA00022723"/>
    </source>
</evidence>
<dbReference type="InterPro" id="IPR045031">
    <property type="entry name" value="DHP_synth-like"/>
</dbReference>
<organism evidence="10 11">
    <name type="scientific">Roseiconus lacunae</name>
    <dbReference type="NCBI Taxonomy" id="2605694"/>
    <lineage>
        <taxon>Bacteria</taxon>
        <taxon>Pseudomonadati</taxon>
        <taxon>Planctomycetota</taxon>
        <taxon>Planctomycetia</taxon>
        <taxon>Pirellulales</taxon>
        <taxon>Pirellulaceae</taxon>
        <taxon>Roseiconus</taxon>
    </lineage>
</organism>
<dbReference type="GO" id="GO:0004156">
    <property type="term" value="F:dihydropteroate synthase activity"/>
    <property type="evidence" value="ECO:0007669"/>
    <property type="project" value="UniProtKB-EC"/>
</dbReference>
<protein>
    <recommendedName>
        <fullName evidence="4">dihydropteroate synthase</fullName>
        <ecNumber evidence="4">2.5.1.15</ecNumber>
    </recommendedName>
</protein>
<dbReference type="EC" id="2.5.1.15" evidence="4"/>
<evidence type="ECO:0000256" key="4">
    <source>
        <dbReference type="ARBA" id="ARBA00012458"/>
    </source>
</evidence>
<dbReference type="InterPro" id="IPR011005">
    <property type="entry name" value="Dihydropteroate_synth-like_sf"/>
</dbReference>
<accession>A0ABT7PQ35</accession>
<evidence type="ECO:0000256" key="3">
    <source>
        <dbReference type="ARBA" id="ARBA00004763"/>
    </source>
</evidence>
<dbReference type="InterPro" id="IPR006390">
    <property type="entry name" value="DHP_synth_dom"/>
</dbReference>
<dbReference type="CDD" id="cd00739">
    <property type="entry name" value="DHPS"/>
    <property type="match status" value="1"/>
</dbReference>
<comment type="catalytic activity">
    <reaction evidence="1">
        <text>(7,8-dihydropterin-6-yl)methyl diphosphate + 4-aminobenzoate = 7,8-dihydropteroate + diphosphate</text>
        <dbReference type="Rhea" id="RHEA:19949"/>
        <dbReference type="ChEBI" id="CHEBI:17836"/>
        <dbReference type="ChEBI" id="CHEBI:17839"/>
        <dbReference type="ChEBI" id="CHEBI:33019"/>
        <dbReference type="ChEBI" id="CHEBI:72950"/>
        <dbReference type="EC" id="2.5.1.15"/>
    </reaction>
</comment>
<keyword evidence="5 10" id="KW-0808">Transferase</keyword>
<evidence type="ECO:0000259" key="9">
    <source>
        <dbReference type="PROSITE" id="PS50972"/>
    </source>
</evidence>
<dbReference type="Pfam" id="PF00809">
    <property type="entry name" value="Pterin_bind"/>
    <property type="match status" value="1"/>
</dbReference>
<sequence>MGILNVTPDSFSDGGRHNELQRAIEVALQMQDDGADIIDIGGESTRPYSDPVATDDELGRVLPVIEGLSGKLTIPISIDTSKAAVAKAALKAGAEIINDVTGLEGDPEMLDVAVSSGAGVCAMHMKGTPQTMQNDPCYENVVEEIYDYLWQRLQVIEAAGIARDRICLDPGIGFGKTHAHNLTLLQHTARFCDLGVPILIGHSRKGFVGKAIGDKAADRDAGTLGVSLAVATMGADVIRVHNVRMTADALKLFNAVRPLHAGDA</sequence>
<comment type="cofactor">
    <cofactor evidence="2">
        <name>Mg(2+)</name>
        <dbReference type="ChEBI" id="CHEBI:18420"/>
    </cofactor>
</comment>
<comment type="caution">
    <text evidence="10">The sequence shown here is derived from an EMBL/GenBank/DDBJ whole genome shotgun (WGS) entry which is preliminary data.</text>
</comment>
<name>A0ABT7PQ35_9BACT</name>
<dbReference type="Gene3D" id="3.20.20.20">
    <property type="entry name" value="Dihydropteroate synthase-like"/>
    <property type="match status" value="1"/>
</dbReference>
<dbReference type="PANTHER" id="PTHR20941:SF1">
    <property type="entry name" value="FOLIC ACID SYNTHESIS PROTEIN FOL1"/>
    <property type="match status" value="1"/>
</dbReference>
<evidence type="ECO:0000256" key="1">
    <source>
        <dbReference type="ARBA" id="ARBA00000012"/>
    </source>
</evidence>
<dbReference type="InterPro" id="IPR000489">
    <property type="entry name" value="Pterin-binding_dom"/>
</dbReference>
<gene>
    <name evidence="10" type="primary">folP</name>
    <name evidence="10" type="ORF">QTN89_24395</name>
</gene>